<dbReference type="InterPro" id="IPR011991">
    <property type="entry name" value="ArsR-like_HTH"/>
</dbReference>
<dbReference type="SMART" id="SM00344">
    <property type="entry name" value="HTH_ASNC"/>
    <property type="match status" value="1"/>
</dbReference>
<evidence type="ECO:0000313" key="7">
    <source>
        <dbReference type="Proteomes" id="UP000323502"/>
    </source>
</evidence>
<dbReference type="InterPro" id="IPR011008">
    <property type="entry name" value="Dimeric_a/b-barrel"/>
</dbReference>
<evidence type="ECO:0000256" key="2">
    <source>
        <dbReference type="ARBA" id="ARBA00023125"/>
    </source>
</evidence>
<evidence type="ECO:0000313" key="8">
    <source>
        <dbReference type="Proteomes" id="UP000436801"/>
    </source>
</evidence>
<dbReference type="Proteomes" id="UP000323502">
    <property type="component" value="Unassembled WGS sequence"/>
</dbReference>
<reference evidence="5 8" key="2">
    <citation type="submission" date="2019-12" db="EMBL/GenBank/DDBJ databases">
        <authorList>
            <person name="Zheng J."/>
        </authorList>
    </citation>
    <scope>NUCLEOTIDE SEQUENCE [LARGE SCALE GENOMIC DNA]</scope>
    <source>
        <strain evidence="5 8">DSM 27347</strain>
    </source>
</reference>
<dbReference type="InterPro" id="IPR036388">
    <property type="entry name" value="WH-like_DNA-bd_sf"/>
</dbReference>
<dbReference type="GO" id="GO:0043565">
    <property type="term" value="F:sequence-specific DNA binding"/>
    <property type="evidence" value="ECO:0007669"/>
    <property type="project" value="InterPro"/>
</dbReference>
<dbReference type="GO" id="GO:0005829">
    <property type="term" value="C:cytosol"/>
    <property type="evidence" value="ECO:0007669"/>
    <property type="project" value="TreeGrafter"/>
</dbReference>
<keyword evidence="2 6" id="KW-0238">DNA-binding</keyword>
<dbReference type="GO" id="GO:0006355">
    <property type="term" value="P:regulation of DNA-templated transcription"/>
    <property type="evidence" value="ECO:0007669"/>
    <property type="project" value="UniProtKB-ARBA"/>
</dbReference>
<keyword evidence="1" id="KW-0805">Transcription regulation</keyword>
<dbReference type="Pfam" id="PF01037">
    <property type="entry name" value="AsnC_trans_reg"/>
    <property type="match status" value="1"/>
</dbReference>
<dbReference type="InterPro" id="IPR000485">
    <property type="entry name" value="AsnC-type_HTH_dom"/>
</dbReference>
<evidence type="ECO:0000313" key="5">
    <source>
        <dbReference type="EMBL" id="MWC45298.1"/>
    </source>
</evidence>
<sequence>MSDAIERKILALLTQNADLTSAQIGERVGLSPSAAHRRVAALREAGVIAGYRAVLSHAARGSPTIVLVNVTLRDQRQDTMAAFEREIADRPEIVQCFLMSGEADYMLHVEVRRDDSFERIHRETLAQLPGVTRLASHFVIREVVRRG</sequence>
<dbReference type="InterPro" id="IPR019887">
    <property type="entry name" value="Tscrpt_reg_AsnC/Lrp_C"/>
</dbReference>
<dbReference type="Gene3D" id="3.30.70.920">
    <property type="match status" value="1"/>
</dbReference>
<dbReference type="GO" id="GO:0043200">
    <property type="term" value="P:response to amino acid"/>
    <property type="evidence" value="ECO:0007669"/>
    <property type="project" value="TreeGrafter"/>
</dbReference>
<dbReference type="InterPro" id="IPR019888">
    <property type="entry name" value="Tscrpt_reg_AsnC-like"/>
</dbReference>
<dbReference type="PANTHER" id="PTHR30154">
    <property type="entry name" value="LEUCINE-RESPONSIVE REGULATORY PROTEIN"/>
    <property type="match status" value="1"/>
</dbReference>
<reference evidence="6 7" key="1">
    <citation type="submission" date="2016-10" db="EMBL/GenBank/DDBJ databases">
        <authorList>
            <person name="Varghese N."/>
            <person name="Submissions S."/>
        </authorList>
    </citation>
    <scope>NUCLEOTIDE SEQUENCE [LARGE SCALE GENOMIC DNA]</scope>
    <source>
        <strain evidence="6 7">S7-754</strain>
    </source>
</reference>
<organism evidence="6 7">
    <name type="scientific">Sphingomonas carotinifaciens</name>
    <dbReference type="NCBI Taxonomy" id="1166323"/>
    <lineage>
        <taxon>Bacteria</taxon>
        <taxon>Pseudomonadati</taxon>
        <taxon>Pseudomonadota</taxon>
        <taxon>Alphaproteobacteria</taxon>
        <taxon>Sphingomonadales</taxon>
        <taxon>Sphingomonadaceae</taxon>
        <taxon>Sphingomonas</taxon>
    </lineage>
</organism>
<gene>
    <name evidence="5" type="ORF">GQR91_16910</name>
    <name evidence="6" type="ORF">SAMN05216557_101262</name>
</gene>
<dbReference type="SUPFAM" id="SSF54909">
    <property type="entry name" value="Dimeric alpha+beta barrel"/>
    <property type="match status" value="1"/>
</dbReference>
<dbReference type="InterPro" id="IPR036390">
    <property type="entry name" value="WH_DNA-bd_sf"/>
</dbReference>
<proteinExistence type="predicted"/>
<evidence type="ECO:0000256" key="3">
    <source>
        <dbReference type="ARBA" id="ARBA00023163"/>
    </source>
</evidence>
<dbReference type="PRINTS" id="PR00033">
    <property type="entry name" value="HTHASNC"/>
</dbReference>
<dbReference type="CDD" id="cd00090">
    <property type="entry name" value="HTH_ARSR"/>
    <property type="match status" value="1"/>
</dbReference>
<dbReference type="SUPFAM" id="SSF46785">
    <property type="entry name" value="Winged helix' DNA-binding domain"/>
    <property type="match status" value="1"/>
</dbReference>
<dbReference type="InterPro" id="IPR019885">
    <property type="entry name" value="Tscrpt_reg_HTH_AsnC-type_CS"/>
</dbReference>
<dbReference type="EMBL" id="WSUT01000005">
    <property type="protein sequence ID" value="MWC45298.1"/>
    <property type="molecule type" value="Genomic_DNA"/>
</dbReference>
<dbReference type="Proteomes" id="UP000436801">
    <property type="component" value="Unassembled WGS sequence"/>
</dbReference>
<name>A0A1G7F6W8_9SPHN</name>
<keyword evidence="3" id="KW-0804">Transcription</keyword>
<keyword evidence="7" id="KW-1185">Reference proteome</keyword>
<accession>A0A1G7F6W8</accession>
<dbReference type="PROSITE" id="PS00519">
    <property type="entry name" value="HTH_ASNC_1"/>
    <property type="match status" value="1"/>
</dbReference>
<protein>
    <submittedName>
        <fullName evidence="6">DNA-binding transcriptional regulator, Lrp family</fullName>
    </submittedName>
    <submittedName>
        <fullName evidence="5">Winged helix-turn-helix transcriptional regulator</fullName>
    </submittedName>
</protein>
<dbReference type="Pfam" id="PF13412">
    <property type="entry name" value="HTH_24"/>
    <property type="match status" value="1"/>
</dbReference>
<dbReference type="Gene3D" id="1.10.10.10">
    <property type="entry name" value="Winged helix-like DNA-binding domain superfamily/Winged helix DNA-binding domain"/>
    <property type="match status" value="1"/>
</dbReference>
<dbReference type="RefSeq" id="WP_149680878.1">
    <property type="nucleotide sequence ID" value="NZ_FNBI01000001.1"/>
</dbReference>
<dbReference type="PANTHER" id="PTHR30154:SF46">
    <property type="entry name" value="TRANSCRIPTIONAL REGULATORY PROTEIN"/>
    <property type="match status" value="1"/>
</dbReference>
<evidence type="ECO:0000256" key="1">
    <source>
        <dbReference type="ARBA" id="ARBA00023015"/>
    </source>
</evidence>
<dbReference type="PROSITE" id="PS50956">
    <property type="entry name" value="HTH_ASNC_2"/>
    <property type="match status" value="1"/>
</dbReference>
<dbReference type="EMBL" id="FNBI01000001">
    <property type="protein sequence ID" value="SDE71619.1"/>
    <property type="molecule type" value="Genomic_DNA"/>
</dbReference>
<evidence type="ECO:0000313" key="6">
    <source>
        <dbReference type="EMBL" id="SDE71619.1"/>
    </source>
</evidence>
<dbReference type="AlphaFoldDB" id="A0A1G7F6W8"/>
<evidence type="ECO:0000259" key="4">
    <source>
        <dbReference type="PROSITE" id="PS50956"/>
    </source>
</evidence>
<dbReference type="OrthoDB" id="9813313at2"/>
<feature type="domain" description="HTH asnC-type" evidence="4">
    <location>
        <begin position="1"/>
        <end position="63"/>
    </location>
</feature>